<proteinExistence type="predicted"/>
<reference evidence="1 2" key="1">
    <citation type="submission" date="2024-04" db="EMBL/GenBank/DDBJ databases">
        <authorList>
            <person name="Fracassetti M."/>
        </authorList>
    </citation>
    <scope>NUCLEOTIDE SEQUENCE [LARGE SCALE GENOMIC DNA]</scope>
</reference>
<evidence type="ECO:0000313" key="2">
    <source>
        <dbReference type="Proteomes" id="UP001497516"/>
    </source>
</evidence>
<dbReference type="AlphaFoldDB" id="A0AAV2D9D9"/>
<sequence>MENLLKIHLLKKIGYSSSPLRLLVSSSCDFSSPPGDFPPPAPPIASSALSPSLLHPSSPLHCFIPLVCICGYNSSPLPVRRLSSRLLQQIPNSFSSIANLRSL</sequence>
<name>A0AAV2D9D9_9ROSI</name>
<organism evidence="1 2">
    <name type="scientific">Linum trigynum</name>
    <dbReference type="NCBI Taxonomy" id="586398"/>
    <lineage>
        <taxon>Eukaryota</taxon>
        <taxon>Viridiplantae</taxon>
        <taxon>Streptophyta</taxon>
        <taxon>Embryophyta</taxon>
        <taxon>Tracheophyta</taxon>
        <taxon>Spermatophyta</taxon>
        <taxon>Magnoliopsida</taxon>
        <taxon>eudicotyledons</taxon>
        <taxon>Gunneridae</taxon>
        <taxon>Pentapetalae</taxon>
        <taxon>rosids</taxon>
        <taxon>fabids</taxon>
        <taxon>Malpighiales</taxon>
        <taxon>Linaceae</taxon>
        <taxon>Linum</taxon>
    </lineage>
</organism>
<gene>
    <name evidence="1" type="ORF">LTRI10_LOCUS11991</name>
</gene>
<accession>A0AAV2D9D9</accession>
<evidence type="ECO:0000313" key="1">
    <source>
        <dbReference type="EMBL" id="CAL1369319.1"/>
    </source>
</evidence>
<keyword evidence="2" id="KW-1185">Reference proteome</keyword>
<dbReference type="EMBL" id="OZ034815">
    <property type="protein sequence ID" value="CAL1369319.1"/>
    <property type="molecule type" value="Genomic_DNA"/>
</dbReference>
<dbReference type="Proteomes" id="UP001497516">
    <property type="component" value="Chromosome 2"/>
</dbReference>
<protein>
    <submittedName>
        <fullName evidence="1">Uncharacterized protein</fullName>
    </submittedName>
</protein>